<dbReference type="InterPro" id="IPR038375">
    <property type="entry name" value="NDUFAF7_sf"/>
</dbReference>
<keyword evidence="4" id="KW-1185">Reference proteome</keyword>
<dbReference type="InterPro" id="IPR003788">
    <property type="entry name" value="NDUFAF7"/>
</dbReference>
<evidence type="ECO:0000256" key="1">
    <source>
        <dbReference type="ARBA" id="ARBA00022603"/>
    </source>
</evidence>
<proteinExistence type="predicted"/>
<dbReference type="Gene3D" id="3.40.50.12710">
    <property type="match status" value="1"/>
</dbReference>
<sequence>MIAHASAVRTIEQAWGEALYGPDGFYRRSAPADHFATSVQGVPGVDSLLAQAISAYADRLACTSILDLGAGRGELLRQLAGLRPDLVLTGCDVVARPGGLPERIAWLESPGGAALPDPLRDLEQTLVVAHEWLDVVPCPVLTRTPKALRQLTIDDSDGPLAEAADRAWAERWWPDGEVVEVGRPRDAAYGELVSRVSSGAVLAIDYGHLAGDRPWGGTLAGYRAGVVCPPQFDGSTDITAHVAMDSLGATRLATQGEMFAELLSPPAAPAYGLARTDPAGYLAALAARSAWSAATDPWGLGGFWWATTVVTS</sequence>
<keyword evidence="2" id="KW-0808">Transferase</keyword>
<name>A0A967AZR1_9MICO</name>
<reference evidence="3" key="1">
    <citation type="submission" date="2020-03" db="EMBL/GenBank/DDBJ databases">
        <title>Draft sequencing of Calidifontibacter sp. DB0510.</title>
        <authorList>
            <person name="Kim D.-U."/>
        </authorList>
    </citation>
    <scope>NUCLEOTIDE SEQUENCE</scope>
    <source>
        <strain evidence="3">DB0510</strain>
    </source>
</reference>
<evidence type="ECO:0000313" key="4">
    <source>
        <dbReference type="Proteomes" id="UP000744769"/>
    </source>
</evidence>
<evidence type="ECO:0000256" key="2">
    <source>
        <dbReference type="ARBA" id="ARBA00022679"/>
    </source>
</evidence>
<dbReference type="Pfam" id="PF02636">
    <property type="entry name" value="Methyltransf_28"/>
    <property type="match status" value="1"/>
</dbReference>
<comment type="caution">
    <text evidence="3">The sequence shown here is derived from an EMBL/GenBank/DDBJ whole genome shotgun (WGS) entry which is preliminary data.</text>
</comment>
<gene>
    <name evidence="3" type="ORF">G9U51_06115</name>
</gene>
<evidence type="ECO:0000313" key="3">
    <source>
        <dbReference type="EMBL" id="NHN55359.1"/>
    </source>
</evidence>
<dbReference type="InterPro" id="IPR029063">
    <property type="entry name" value="SAM-dependent_MTases_sf"/>
</dbReference>
<organism evidence="3 4">
    <name type="scientific">Metallococcus carri</name>
    <dbReference type="NCBI Taxonomy" id="1656884"/>
    <lineage>
        <taxon>Bacteria</taxon>
        <taxon>Bacillati</taxon>
        <taxon>Actinomycetota</taxon>
        <taxon>Actinomycetes</taxon>
        <taxon>Micrococcales</taxon>
        <taxon>Dermacoccaceae</taxon>
        <taxon>Metallococcus</taxon>
    </lineage>
</organism>
<dbReference type="AlphaFoldDB" id="A0A967AZR1"/>
<dbReference type="EMBL" id="JAAOIV010000003">
    <property type="protein sequence ID" value="NHN55359.1"/>
    <property type="molecule type" value="Genomic_DNA"/>
</dbReference>
<accession>A0A967AZR1</accession>
<protein>
    <recommendedName>
        <fullName evidence="5">SAM-dependent methyltransferase</fullName>
    </recommendedName>
</protein>
<dbReference type="GO" id="GO:0032259">
    <property type="term" value="P:methylation"/>
    <property type="evidence" value="ECO:0007669"/>
    <property type="project" value="UniProtKB-KW"/>
</dbReference>
<dbReference type="GO" id="GO:0008168">
    <property type="term" value="F:methyltransferase activity"/>
    <property type="evidence" value="ECO:0007669"/>
    <property type="project" value="UniProtKB-KW"/>
</dbReference>
<keyword evidence="1" id="KW-0489">Methyltransferase</keyword>
<dbReference type="SUPFAM" id="SSF53335">
    <property type="entry name" value="S-adenosyl-L-methionine-dependent methyltransferases"/>
    <property type="match status" value="1"/>
</dbReference>
<dbReference type="Proteomes" id="UP000744769">
    <property type="component" value="Unassembled WGS sequence"/>
</dbReference>
<evidence type="ECO:0008006" key="5">
    <source>
        <dbReference type="Google" id="ProtNLM"/>
    </source>
</evidence>